<feature type="domain" description="VanZ-like" evidence="2">
    <location>
        <begin position="57"/>
        <end position="174"/>
    </location>
</feature>
<feature type="transmembrane region" description="Helical" evidence="1">
    <location>
        <begin position="127"/>
        <end position="146"/>
    </location>
</feature>
<dbReference type="Pfam" id="PF04892">
    <property type="entry name" value="VanZ"/>
    <property type="match status" value="1"/>
</dbReference>
<dbReference type="AlphaFoldDB" id="A0A644YYX0"/>
<accession>A0A644YYX0</accession>
<comment type="caution">
    <text evidence="3">The sequence shown here is derived from an EMBL/GenBank/DDBJ whole genome shotgun (WGS) entry which is preliminary data.</text>
</comment>
<gene>
    <name evidence="3" type="ORF">SDC9_80324</name>
</gene>
<keyword evidence="1" id="KW-0812">Transmembrane</keyword>
<sequence>MRISQVMRLAKQYMVLGIIGAFITISLFLIGYFLVYKKLMKGNKKLKASKVGLWSVFFIYIIIVLGATIGDRISGFVNVNLHLFSSYKDAYNSFSPREWRNIILNILMFAPIGFMLPLIFKKCEKWYITYLTGLVSALFIETLQLISKRGVFELDDIVNNTLGCIIGYGIVMICKLIFRRKSTSQKSKGSTAIIYQLPLLITVISFSVIFINYSKQELGNLSSTYIYRVDMSTIDVSNKLSFDNKLEKAYVYEAQVGSKEDATSLANHILSKVNTRIDSARINEYDDTIVFKSENGSYSLWVDYKGLTTWFIDSSQTGIEGKENLTYKEVQALLSNFDIDLPEEADFKDNGKGE</sequence>
<keyword evidence="1" id="KW-1133">Transmembrane helix</keyword>
<feature type="transmembrane region" description="Helical" evidence="1">
    <location>
        <begin position="190"/>
        <end position="213"/>
    </location>
</feature>
<evidence type="ECO:0000313" key="3">
    <source>
        <dbReference type="EMBL" id="MPM33746.1"/>
    </source>
</evidence>
<organism evidence="3">
    <name type="scientific">bioreactor metagenome</name>
    <dbReference type="NCBI Taxonomy" id="1076179"/>
    <lineage>
        <taxon>unclassified sequences</taxon>
        <taxon>metagenomes</taxon>
        <taxon>ecological metagenomes</taxon>
    </lineage>
</organism>
<dbReference type="InterPro" id="IPR006976">
    <property type="entry name" value="VanZ-like"/>
</dbReference>
<feature type="transmembrane region" description="Helical" evidence="1">
    <location>
        <begin position="158"/>
        <end position="178"/>
    </location>
</feature>
<feature type="transmembrane region" description="Helical" evidence="1">
    <location>
        <begin position="51"/>
        <end position="70"/>
    </location>
</feature>
<evidence type="ECO:0000256" key="1">
    <source>
        <dbReference type="SAM" id="Phobius"/>
    </source>
</evidence>
<feature type="transmembrane region" description="Helical" evidence="1">
    <location>
        <begin position="102"/>
        <end position="120"/>
    </location>
</feature>
<dbReference type="PANTHER" id="PTHR36834:SF1">
    <property type="entry name" value="INTEGRAL MEMBRANE PROTEIN"/>
    <property type="match status" value="1"/>
</dbReference>
<feature type="transmembrane region" description="Helical" evidence="1">
    <location>
        <begin position="12"/>
        <end position="35"/>
    </location>
</feature>
<reference evidence="3" key="1">
    <citation type="submission" date="2019-08" db="EMBL/GenBank/DDBJ databases">
        <authorList>
            <person name="Kucharzyk K."/>
            <person name="Murdoch R.W."/>
            <person name="Higgins S."/>
            <person name="Loffler F."/>
        </authorList>
    </citation>
    <scope>NUCLEOTIDE SEQUENCE</scope>
</reference>
<keyword evidence="1" id="KW-0472">Membrane</keyword>
<dbReference type="InterPro" id="IPR053150">
    <property type="entry name" value="Teicoplanin_resist-assoc"/>
</dbReference>
<evidence type="ECO:0000259" key="2">
    <source>
        <dbReference type="Pfam" id="PF04892"/>
    </source>
</evidence>
<dbReference type="PANTHER" id="PTHR36834">
    <property type="entry name" value="MEMBRANE PROTEIN-RELATED"/>
    <property type="match status" value="1"/>
</dbReference>
<name>A0A644YYX0_9ZZZZ</name>
<protein>
    <recommendedName>
        <fullName evidence="2">VanZ-like domain-containing protein</fullName>
    </recommendedName>
</protein>
<dbReference type="EMBL" id="VSSQ01006750">
    <property type="protein sequence ID" value="MPM33746.1"/>
    <property type="molecule type" value="Genomic_DNA"/>
</dbReference>
<proteinExistence type="predicted"/>